<keyword evidence="6 11" id="KW-0472">Membrane</keyword>
<feature type="transmembrane region" description="Helical" evidence="11">
    <location>
        <begin position="333"/>
        <end position="357"/>
    </location>
</feature>
<dbReference type="InterPro" id="IPR000175">
    <property type="entry name" value="Na/ntran_symport"/>
</dbReference>
<evidence type="ECO:0000256" key="3">
    <source>
        <dbReference type="ARBA" id="ARBA00022448"/>
    </source>
</evidence>
<dbReference type="GO" id="GO:0046872">
    <property type="term" value="F:metal ion binding"/>
    <property type="evidence" value="ECO:0007669"/>
    <property type="project" value="UniProtKB-KW"/>
</dbReference>
<dbReference type="GO" id="GO:0005283">
    <property type="term" value="F:amino acid:sodium symporter activity"/>
    <property type="evidence" value="ECO:0007669"/>
    <property type="project" value="TreeGrafter"/>
</dbReference>
<dbReference type="RefSeq" id="XP_055892924.1">
    <property type="nucleotide sequence ID" value="XM_056036949.1"/>
</dbReference>
<sequence>MTSGQQEVSTSESSTLTTIGDNGGSDMDSPEDIKTLLDEESVVVSVSPHNQSVEDRESDESKDPNPRHTWARKLEYTLSVIGYCVGMSNVIRFPYLCVRNGGGAFLIPYFICLTVCGIPLFFMEVGLGQFMSRGALHVWNICPLFKGLGISMNVLSGLSQWYFSIIFAYVLVYLANSVRSPLPWTQCGQEWNSIHCIPPGSSAQDYGRNANSSEMLLNASAHWMNSSSTGNMSSSASREFWLRYVLQLSPGLEDMGGLVWYTTLALFISFVLTFVCIIKSIRSVGKVVYVTALLPYILITVLMIKGLTLTGAVEGIKFYVFPNFNKLLLTSTWIEASIQVFYSLGPAYGGLITMASYNKFNNNCLRDSVILCFVCEGTSVFAGFTIFSILGHMAYNLNTTVSSFAQSGPGLAFVVYPEAISYLPLPQLWAVLFFLMCLTICIDSQFTLAETVLTTLQDVWPKFVTKWSIAIKCLYGVLIFLAALPFASRAGMYLFQLMDWYFAAFSVLMNAILECIIIGWIYGAGKFLDDLHFMCGKRPPYIFVILWRVVVPVLLMIILIITLLTYQPPVYEGYVYGSGAEMFGWFIACLPFLPIPFYAGFMLITTKGTPLQRLKISCTPTSDWRPQGEELNTKYQTWTKYRAPCTLRLPKIGFERR</sequence>
<dbReference type="PANTHER" id="PTHR11616:SF321">
    <property type="entry name" value="SODIUM-DEPENDENT NUTRIENT AMINO ACID TRANSPORTER 1-RELATED"/>
    <property type="match status" value="1"/>
</dbReference>
<feature type="compositionally biased region" description="Low complexity" evidence="10">
    <location>
        <begin position="1"/>
        <end position="18"/>
    </location>
</feature>
<feature type="binding site" evidence="8">
    <location>
        <position position="89"/>
    </location>
    <ligand>
        <name>Na(+)</name>
        <dbReference type="ChEBI" id="CHEBI:29101"/>
        <label>1</label>
    </ligand>
</feature>
<dbReference type="InterPro" id="IPR037272">
    <property type="entry name" value="SNS_sf"/>
</dbReference>
<comment type="similarity">
    <text evidence="2">Belongs to the sodium:neurotransmitter symporter (SNF) (TC 2.A.22) family.</text>
</comment>
<evidence type="ECO:0000313" key="13">
    <source>
        <dbReference type="RefSeq" id="XP_055892924.1"/>
    </source>
</evidence>
<keyword evidence="8" id="KW-0915">Sodium</keyword>
<evidence type="ECO:0000256" key="9">
    <source>
        <dbReference type="PIRSR" id="PIRSR600175-2"/>
    </source>
</evidence>
<reference evidence="13" key="1">
    <citation type="submission" date="2025-08" db="UniProtKB">
        <authorList>
            <consortium name="RefSeq"/>
        </authorList>
    </citation>
    <scope>IDENTIFICATION</scope>
</reference>
<evidence type="ECO:0000256" key="8">
    <source>
        <dbReference type="PIRSR" id="PIRSR600175-1"/>
    </source>
</evidence>
<feature type="binding site" evidence="8">
    <location>
        <position position="85"/>
    </location>
    <ligand>
        <name>Na(+)</name>
        <dbReference type="ChEBI" id="CHEBI:29101"/>
        <label>1</label>
    </ligand>
</feature>
<feature type="region of interest" description="Disordered" evidence="10">
    <location>
        <begin position="1"/>
        <end position="66"/>
    </location>
</feature>
<dbReference type="Pfam" id="PF00209">
    <property type="entry name" value="SNF"/>
    <property type="match status" value="1"/>
</dbReference>
<feature type="transmembrane region" description="Helical" evidence="11">
    <location>
        <begin position="258"/>
        <end position="278"/>
    </location>
</feature>
<feature type="transmembrane region" description="Helical" evidence="11">
    <location>
        <begin position="76"/>
        <end position="95"/>
    </location>
</feature>
<dbReference type="GO" id="GO:0005886">
    <property type="term" value="C:plasma membrane"/>
    <property type="evidence" value="ECO:0007669"/>
    <property type="project" value="TreeGrafter"/>
</dbReference>
<feature type="transmembrane region" description="Helical" evidence="11">
    <location>
        <begin position="469"/>
        <end position="488"/>
    </location>
</feature>
<dbReference type="OrthoDB" id="6084364at2759"/>
<feature type="transmembrane region" description="Helical" evidence="11">
    <location>
        <begin position="148"/>
        <end position="175"/>
    </location>
</feature>
<dbReference type="PANTHER" id="PTHR11616">
    <property type="entry name" value="SODIUM/CHLORIDE DEPENDENT TRANSPORTER"/>
    <property type="match status" value="1"/>
</dbReference>
<feature type="binding site" evidence="8">
    <location>
        <position position="444"/>
    </location>
    <ligand>
        <name>Na(+)</name>
        <dbReference type="ChEBI" id="CHEBI:29101"/>
        <label>1</label>
    </ligand>
</feature>
<dbReference type="Proteomes" id="UP001165740">
    <property type="component" value="Chromosome 7"/>
</dbReference>
<feature type="transmembrane region" description="Helical" evidence="11">
    <location>
        <begin position="369"/>
        <end position="395"/>
    </location>
</feature>
<feature type="transmembrane region" description="Helical" evidence="11">
    <location>
        <begin position="542"/>
        <end position="563"/>
    </location>
</feature>
<feature type="binding site" evidence="8">
    <location>
        <position position="343"/>
    </location>
    <ligand>
        <name>Na(+)</name>
        <dbReference type="ChEBI" id="CHEBI:29101"/>
        <label>1</label>
    </ligand>
</feature>
<keyword evidence="5 11" id="KW-1133">Transmembrane helix</keyword>
<dbReference type="PROSITE" id="PS50267">
    <property type="entry name" value="NA_NEUROTRAN_SYMP_3"/>
    <property type="match status" value="1"/>
</dbReference>
<keyword evidence="3" id="KW-0813">Transport</keyword>
<feature type="transmembrane region" description="Helical" evidence="11">
    <location>
        <begin position="500"/>
        <end position="522"/>
    </location>
</feature>
<dbReference type="OMA" id="WILACIP"/>
<keyword evidence="12" id="KW-1185">Reference proteome</keyword>
<feature type="transmembrane region" description="Helical" evidence="11">
    <location>
        <begin position="428"/>
        <end position="448"/>
    </location>
</feature>
<dbReference type="AlphaFoldDB" id="A0A9W3B0C0"/>
<dbReference type="SUPFAM" id="SSF161070">
    <property type="entry name" value="SNF-like"/>
    <property type="match status" value="1"/>
</dbReference>
<keyword evidence="9" id="KW-1015">Disulfide bond</keyword>
<proteinExistence type="inferred from homology"/>
<dbReference type="PRINTS" id="PR00176">
    <property type="entry name" value="NANEUSMPORT"/>
</dbReference>
<evidence type="ECO:0000313" key="12">
    <source>
        <dbReference type="Proteomes" id="UP001165740"/>
    </source>
</evidence>
<evidence type="ECO:0000256" key="10">
    <source>
        <dbReference type="SAM" id="MobiDB-lite"/>
    </source>
</evidence>
<evidence type="ECO:0000256" key="6">
    <source>
        <dbReference type="ARBA" id="ARBA00023136"/>
    </source>
</evidence>
<keyword evidence="8" id="KW-0479">Metal-binding</keyword>
<feature type="disulfide bond" evidence="9">
    <location>
        <begin position="187"/>
        <end position="196"/>
    </location>
</feature>
<keyword evidence="7" id="KW-0325">Glycoprotein</keyword>
<evidence type="ECO:0000256" key="5">
    <source>
        <dbReference type="ARBA" id="ARBA00022989"/>
    </source>
</evidence>
<organism evidence="12 13">
    <name type="scientific">Biomphalaria glabrata</name>
    <name type="common">Bloodfluke planorb</name>
    <name type="synonym">Freshwater snail</name>
    <dbReference type="NCBI Taxonomy" id="6526"/>
    <lineage>
        <taxon>Eukaryota</taxon>
        <taxon>Metazoa</taxon>
        <taxon>Spiralia</taxon>
        <taxon>Lophotrochozoa</taxon>
        <taxon>Mollusca</taxon>
        <taxon>Gastropoda</taxon>
        <taxon>Heterobranchia</taxon>
        <taxon>Euthyneura</taxon>
        <taxon>Panpulmonata</taxon>
        <taxon>Hygrophila</taxon>
        <taxon>Lymnaeoidea</taxon>
        <taxon>Planorbidae</taxon>
        <taxon>Biomphalaria</taxon>
    </lineage>
</organism>
<accession>A0A9W3B0C0</accession>
<feature type="compositionally biased region" description="Basic and acidic residues" evidence="10">
    <location>
        <begin position="52"/>
        <end position="66"/>
    </location>
</feature>
<feature type="binding site" evidence="8">
    <location>
        <position position="443"/>
    </location>
    <ligand>
        <name>Na(+)</name>
        <dbReference type="ChEBI" id="CHEBI:29101"/>
        <label>1</label>
    </ligand>
</feature>
<evidence type="ECO:0000256" key="4">
    <source>
        <dbReference type="ARBA" id="ARBA00022692"/>
    </source>
</evidence>
<feature type="binding site" evidence="8">
    <location>
        <position position="82"/>
    </location>
    <ligand>
        <name>Na(+)</name>
        <dbReference type="ChEBI" id="CHEBI:29101"/>
        <label>1</label>
    </ligand>
</feature>
<evidence type="ECO:0000256" key="7">
    <source>
        <dbReference type="ARBA" id="ARBA00023180"/>
    </source>
</evidence>
<dbReference type="GO" id="GO:0089718">
    <property type="term" value="P:amino acid import across plasma membrane"/>
    <property type="evidence" value="ECO:0007669"/>
    <property type="project" value="TreeGrafter"/>
</dbReference>
<feature type="transmembrane region" description="Helical" evidence="11">
    <location>
        <begin position="583"/>
        <end position="605"/>
    </location>
</feature>
<protein>
    <submittedName>
        <fullName evidence="13">Sodium- and chloride-dependent glycine transporter 1-like</fullName>
    </submittedName>
</protein>
<feature type="transmembrane region" description="Helical" evidence="11">
    <location>
        <begin position="107"/>
        <end position="127"/>
    </location>
</feature>
<comment type="subcellular location">
    <subcellularLocation>
        <location evidence="1">Membrane</location>
        <topology evidence="1">Multi-pass membrane protein</topology>
    </subcellularLocation>
</comment>
<keyword evidence="4 11" id="KW-0812">Transmembrane</keyword>
<feature type="transmembrane region" description="Helical" evidence="11">
    <location>
        <begin position="287"/>
        <end position="313"/>
    </location>
</feature>
<dbReference type="GeneID" id="106057724"/>
<name>A0A9W3B0C0_BIOGL</name>
<evidence type="ECO:0000256" key="11">
    <source>
        <dbReference type="SAM" id="Phobius"/>
    </source>
</evidence>
<gene>
    <name evidence="13" type="primary">LOC106057724</name>
</gene>
<evidence type="ECO:0000256" key="2">
    <source>
        <dbReference type="ARBA" id="ARBA00006459"/>
    </source>
</evidence>
<evidence type="ECO:0000256" key="1">
    <source>
        <dbReference type="ARBA" id="ARBA00004141"/>
    </source>
</evidence>